<dbReference type="AlphaFoldDB" id="A0A1F5S036"/>
<dbReference type="InterPro" id="IPR012657">
    <property type="entry name" value="23S_rRNA-intervening_sequence"/>
</dbReference>
<comment type="caution">
    <text evidence="1">The sequence shown here is derived from an EMBL/GenBank/DDBJ whole genome shotgun (WGS) entry which is preliminary data.</text>
</comment>
<dbReference type="Proteomes" id="UP000177691">
    <property type="component" value="Unassembled WGS sequence"/>
</dbReference>
<dbReference type="PANTHER" id="PTHR38471">
    <property type="entry name" value="FOUR HELIX BUNDLE PROTEIN"/>
    <property type="match status" value="1"/>
</dbReference>
<accession>A0A1F5S036</accession>
<sequence>MADYIKLGDLDLYRMAVELSREARPTYEGLNWQDKKIMGDQFIESIDSVGANIAEGYGRYHYKDRIKFYYNARGSLSESKHWGLFLYERGKINKAKFYSLLNKQQALHKKLNSYISSCYNYKQ</sequence>
<reference evidence="1 2" key="1">
    <citation type="journal article" date="2016" name="Nat. Commun.">
        <title>Thousands of microbial genomes shed light on interconnected biogeochemical processes in an aquifer system.</title>
        <authorList>
            <person name="Anantharaman K."/>
            <person name="Brown C.T."/>
            <person name="Hug L.A."/>
            <person name="Sharon I."/>
            <person name="Castelle C.J."/>
            <person name="Probst A.J."/>
            <person name="Thomas B.C."/>
            <person name="Singh A."/>
            <person name="Wilkins M.J."/>
            <person name="Karaoz U."/>
            <person name="Brodie E.L."/>
            <person name="Williams K.H."/>
            <person name="Hubbard S.S."/>
            <person name="Banfield J.F."/>
        </authorList>
    </citation>
    <scope>NUCLEOTIDE SEQUENCE [LARGE SCALE GENOMIC DNA]</scope>
</reference>
<protein>
    <recommendedName>
        <fullName evidence="3">Four helix bundle protein</fullName>
    </recommendedName>
</protein>
<evidence type="ECO:0008006" key="3">
    <source>
        <dbReference type="Google" id="ProtNLM"/>
    </source>
</evidence>
<name>A0A1F5S036_9BACT</name>
<dbReference type="InterPro" id="IPR036583">
    <property type="entry name" value="23S_rRNA_IVS_sf"/>
</dbReference>
<dbReference type="SUPFAM" id="SSF158446">
    <property type="entry name" value="IVS-encoded protein-like"/>
    <property type="match status" value="1"/>
</dbReference>
<evidence type="ECO:0000313" key="1">
    <source>
        <dbReference type="EMBL" id="OGF19813.1"/>
    </source>
</evidence>
<organism evidence="1 2">
    <name type="scientific">Candidatus Falkowbacteria bacterium RIFCSPHIGHO2_02_FULL_45_15</name>
    <dbReference type="NCBI Taxonomy" id="1797987"/>
    <lineage>
        <taxon>Bacteria</taxon>
        <taxon>Candidatus Falkowiibacteriota</taxon>
    </lineage>
</organism>
<gene>
    <name evidence="1" type="ORF">A3D54_02605</name>
</gene>
<dbReference type="PANTHER" id="PTHR38471:SF2">
    <property type="entry name" value="FOUR HELIX BUNDLE PROTEIN"/>
    <property type="match status" value="1"/>
</dbReference>
<dbReference type="Pfam" id="PF05635">
    <property type="entry name" value="23S_rRNA_IVP"/>
    <property type="match status" value="1"/>
</dbReference>
<dbReference type="EMBL" id="MFFU01000004">
    <property type="protein sequence ID" value="OGF19813.1"/>
    <property type="molecule type" value="Genomic_DNA"/>
</dbReference>
<evidence type="ECO:0000313" key="2">
    <source>
        <dbReference type="Proteomes" id="UP000177691"/>
    </source>
</evidence>
<dbReference type="Gene3D" id="1.20.1440.60">
    <property type="entry name" value="23S rRNA-intervening sequence"/>
    <property type="match status" value="1"/>
</dbReference>
<proteinExistence type="predicted"/>
<dbReference type="NCBIfam" id="TIGR02436">
    <property type="entry name" value="four helix bundle protein"/>
    <property type="match status" value="1"/>
</dbReference>